<dbReference type="AlphaFoldDB" id="A0A382IA08"/>
<protein>
    <submittedName>
        <fullName evidence="1">Uncharacterized protein</fullName>
    </submittedName>
</protein>
<evidence type="ECO:0000313" key="1">
    <source>
        <dbReference type="EMBL" id="SVB95723.1"/>
    </source>
</evidence>
<sequence length="105" mass="11734">MNNSENIVGSEAYSFGLAPRITGFAILTNLGNLYKLENKNTQTIGKLIEYVTKVDNKNDFISLSRTAYADDIKQYFTAVTKTGEVYISSDLKKWENIGNALIDND</sequence>
<organism evidence="1">
    <name type="scientific">marine metagenome</name>
    <dbReference type="NCBI Taxonomy" id="408172"/>
    <lineage>
        <taxon>unclassified sequences</taxon>
        <taxon>metagenomes</taxon>
        <taxon>ecological metagenomes</taxon>
    </lineage>
</organism>
<gene>
    <name evidence="1" type="ORF">METZ01_LOCUS248577</name>
</gene>
<proteinExistence type="predicted"/>
<dbReference type="EMBL" id="UINC01065741">
    <property type="protein sequence ID" value="SVB95723.1"/>
    <property type="molecule type" value="Genomic_DNA"/>
</dbReference>
<accession>A0A382IA08</accession>
<name>A0A382IA08_9ZZZZ</name>
<reference evidence="1" key="1">
    <citation type="submission" date="2018-05" db="EMBL/GenBank/DDBJ databases">
        <authorList>
            <person name="Lanie J.A."/>
            <person name="Ng W.-L."/>
            <person name="Kazmierczak K.M."/>
            <person name="Andrzejewski T.M."/>
            <person name="Davidsen T.M."/>
            <person name="Wayne K.J."/>
            <person name="Tettelin H."/>
            <person name="Glass J.I."/>
            <person name="Rusch D."/>
            <person name="Podicherti R."/>
            <person name="Tsui H.-C.T."/>
            <person name="Winkler M.E."/>
        </authorList>
    </citation>
    <scope>NUCLEOTIDE SEQUENCE</scope>
</reference>